<dbReference type="PANTHER" id="PTHR12329">
    <property type="entry name" value="BCL2-ASSOCIATED ATHANOGENE"/>
    <property type="match status" value="1"/>
</dbReference>
<dbReference type="PANTHER" id="PTHR12329:SF16">
    <property type="entry name" value="BAG FAMILY MOLECULAR CHAPERONE REGULATOR 1"/>
    <property type="match status" value="1"/>
</dbReference>
<gene>
    <name evidence="3" type="ORF">Syun_009892</name>
</gene>
<reference evidence="3 4" key="1">
    <citation type="submission" date="2024-01" db="EMBL/GenBank/DDBJ databases">
        <title>Genome assemblies of Stephania.</title>
        <authorList>
            <person name="Yang L."/>
        </authorList>
    </citation>
    <scope>NUCLEOTIDE SEQUENCE [LARGE SCALE GENOMIC DNA]</scope>
    <source>
        <strain evidence="3">YNDBR</strain>
        <tissue evidence="3">Leaf</tissue>
    </source>
</reference>
<dbReference type="GO" id="GO:0051087">
    <property type="term" value="F:protein-folding chaperone binding"/>
    <property type="evidence" value="ECO:0007669"/>
    <property type="project" value="InterPro"/>
</dbReference>
<keyword evidence="4" id="KW-1185">Reference proteome</keyword>
<dbReference type="Proteomes" id="UP001420932">
    <property type="component" value="Unassembled WGS sequence"/>
</dbReference>
<comment type="caution">
    <text evidence="3">The sequence shown here is derived from an EMBL/GenBank/DDBJ whole genome shotgun (WGS) entry which is preliminary data.</text>
</comment>
<evidence type="ECO:0000313" key="4">
    <source>
        <dbReference type="Proteomes" id="UP001420932"/>
    </source>
</evidence>
<dbReference type="AlphaFoldDB" id="A0AAP0PP35"/>
<feature type="domain" description="BAG" evidence="2">
    <location>
        <begin position="36"/>
        <end position="85"/>
    </location>
</feature>
<keyword evidence="1" id="KW-0143">Chaperone</keyword>
<accession>A0AAP0PP35</accession>
<sequence length="91" mass="9945">MDRLGISFAPAPPRNAWLFLGIDEGEVAEGGLVNCWNSLVAALESAAHSVTKLEEKEFVVLTELLMLQLLKLDGVVAEGEAKMYRWVEVSA</sequence>
<proteinExistence type="predicted"/>
<evidence type="ECO:0000259" key="2">
    <source>
        <dbReference type="Pfam" id="PF02179"/>
    </source>
</evidence>
<dbReference type="InterPro" id="IPR003103">
    <property type="entry name" value="BAG_domain"/>
</dbReference>
<dbReference type="InterPro" id="IPR039773">
    <property type="entry name" value="BAG_chaperone_regulator"/>
</dbReference>
<dbReference type="GO" id="GO:0000774">
    <property type="term" value="F:adenyl-nucleotide exchange factor activity"/>
    <property type="evidence" value="ECO:0007669"/>
    <property type="project" value="TreeGrafter"/>
</dbReference>
<dbReference type="Pfam" id="PF02179">
    <property type="entry name" value="BAG"/>
    <property type="match status" value="1"/>
</dbReference>
<evidence type="ECO:0000313" key="3">
    <source>
        <dbReference type="EMBL" id="KAK9151583.1"/>
    </source>
</evidence>
<dbReference type="GO" id="GO:0050821">
    <property type="term" value="P:protein stabilization"/>
    <property type="evidence" value="ECO:0007669"/>
    <property type="project" value="TreeGrafter"/>
</dbReference>
<organism evidence="3 4">
    <name type="scientific">Stephania yunnanensis</name>
    <dbReference type="NCBI Taxonomy" id="152371"/>
    <lineage>
        <taxon>Eukaryota</taxon>
        <taxon>Viridiplantae</taxon>
        <taxon>Streptophyta</taxon>
        <taxon>Embryophyta</taxon>
        <taxon>Tracheophyta</taxon>
        <taxon>Spermatophyta</taxon>
        <taxon>Magnoliopsida</taxon>
        <taxon>Ranunculales</taxon>
        <taxon>Menispermaceae</taxon>
        <taxon>Menispermoideae</taxon>
        <taxon>Cissampelideae</taxon>
        <taxon>Stephania</taxon>
    </lineage>
</organism>
<evidence type="ECO:0000256" key="1">
    <source>
        <dbReference type="ARBA" id="ARBA00023186"/>
    </source>
</evidence>
<protein>
    <recommendedName>
        <fullName evidence="2">BAG domain-containing protein</fullName>
    </recommendedName>
</protein>
<dbReference type="EMBL" id="JBBNAF010000004">
    <property type="protein sequence ID" value="KAK9151583.1"/>
    <property type="molecule type" value="Genomic_DNA"/>
</dbReference>
<dbReference type="InterPro" id="IPR036533">
    <property type="entry name" value="BAG_dom_sf"/>
</dbReference>
<dbReference type="GO" id="GO:0005737">
    <property type="term" value="C:cytoplasm"/>
    <property type="evidence" value="ECO:0007669"/>
    <property type="project" value="TreeGrafter"/>
</dbReference>
<dbReference type="SUPFAM" id="SSF63491">
    <property type="entry name" value="BAG domain"/>
    <property type="match status" value="1"/>
</dbReference>
<dbReference type="Gene3D" id="1.20.58.120">
    <property type="entry name" value="BAG domain"/>
    <property type="match status" value="1"/>
</dbReference>
<name>A0AAP0PP35_9MAGN</name>